<dbReference type="Proteomes" id="UP000749559">
    <property type="component" value="Unassembled WGS sequence"/>
</dbReference>
<dbReference type="Gene3D" id="1.25.10.10">
    <property type="entry name" value="Leucine-rich Repeat Variant"/>
    <property type="match status" value="2"/>
</dbReference>
<feature type="compositionally biased region" description="Polar residues" evidence="7">
    <location>
        <begin position="1397"/>
        <end position="1410"/>
    </location>
</feature>
<feature type="compositionally biased region" description="Basic and acidic residues" evidence="7">
    <location>
        <begin position="194"/>
        <end position="204"/>
    </location>
</feature>
<protein>
    <submittedName>
        <fullName evidence="8">Uncharacterized protein</fullName>
    </submittedName>
</protein>
<dbReference type="GO" id="GO:0051301">
    <property type="term" value="P:cell division"/>
    <property type="evidence" value="ECO:0007669"/>
    <property type="project" value="UniProtKB-KW"/>
</dbReference>
<dbReference type="InterPro" id="IPR032682">
    <property type="entry name" value="Cnd1_C"/>
</dbReference>
<keyword evidence="4" id="KW-0226">DNA condensation</keyword>
<feature type="region of interest" description="Disordered" evidence="7">
    <location>
        <begin position="1340"/>
        <end position="1410"/>
    </location>
</feature>
<dbReference type="InterPro" id="IPR026971">
    <property type="entry name" value="CND1/NCAPD3"/>
</dbReference>
<dbReference type="GO" id="GO:0000796">
    <property type="term" value="C:condensin complex"/>
    <property type="evidence" value="ECO:0007669"/>
    <property type="project" value="TreeGrafter"/>
</dbReference>
<dbReference type="OrthoDB" id="10263978at2759"/>
<evidence type="ECO:0000256" key="2">
    <source>
        <dbReference type="ARBA" id="ARBA00022618"/>
    </source>
</evidence>
<keyword evidence="9" id="KW-1185">Reference proteome</keyword>
<dbReference type="GO" id="GO:0005634">
    <property type="term" value="C:nucleus"/>
    <property type="evidence" value="ECO:0007669"/>
    <property type="project" value="UniProtKB-SubCell"/>
</dbReference>
<dbReference type="Pfam" id="PF12717">
    <property type="entry name" value="Cnd1"/>
    <property type="match status" value="1"/>
</dbReference>
<feature type="compositionally biased region" description="Basic residues" evidence="7">
    <location>
        <begin position="1606"/>
        <end position="1617"/>
    </location>
</feature>
<feature type="compositionally biased region" description="Polar residues" evidence="7">
    <location>
        <begin position="1478"/>
        <end position="1493"/>
    </location>
</feature>
<evidence type="ECO:0000256" key="4">
    <source>
        <dbReference type="ARBA" id="ARBA00023067"/>
    </source>
</evidence>
<evidence type="ECO:0000313" key="8">
    <source>
        <dbReference type="EMBL" id="CAH1786833.1"/>
    </source>
</evidence>
<evidence type="ECO:0000256" key="5">
    <source>
        <dbReference type="ARBA" id="ARBA00023242"/>
    </source>
</evidence>
<dbReference type="EMBL" id="CAIIXF020000006">
    <property type="protein sequence ID" value="CAH1786833.1"/>
    <property type="molecule type" value="Genomic_DNA"/>
</dbReference>
<evidence type="ECO:0000256" key="6">
    <source>
        <dbReference type="ARBA" id="ARBA00023306"/>
    </source>
</evidence>
<feature type="region of interest" description="Disordered" evidence="7">
    <location>
        <begin position="1559"/>
        <end position="1617"/>
    </location>
</feature>
<proteinExistence type="predicted"/>
<keyword evidence="3" id="KW-0498">Mitosis</keyword>
<feature type="region of interest" description="Disordered" evidence="7">
    <location>
        <begin position="162"/>
        <end position="220"/>
    </location>
</feature>
<feature type="compositionally biased region" description="Basic and acidic residues" evidence="7">
    <location>
        <begin position="1577"/>
        <end position="1590"/>
    </location>
</feature>
<feature type="compositionally biased region" description="Basic and acidic residues" evidence="7">
    <location>
        <begin position="1423"/>
        <end position="1433"/>
    </location>
</feature>
<dbReference type="SUPFAM" id="SSF48371">
    <property type="entry name" value="ARM repeat"/>
    <property type="match status" value="2"/>
</dbReference>
<gene>
    <name evidence="8" type="ORF">OFUS_LOCUS12649</name>
</gene>
<dbReference type="GO" id="GO:0010032">
    <property type="term" value="P:meiotic chromosome condensation"/>
    <property type="evidence" value="ECO:0007669"/>
    <property type="project" value="TreeGrafter"/>
</dbReference>
<feature type="region of interest" description="Disordered" evidence="7">
    <location>
        <begin position="1423"/>
        <end position="1496"/>
    </location>
</feature>
<evidence type="ECO:0000313" key="9">
    <source>
        <dbReference type="Proteomes" id="UP000749559"/>
    </source>
</evidence>
<evidence type="ECO:0000256" key="1">
    <source>
        <dbReference type="ARBA" id="ARBA00004123"/>
    </source>
</evidence>
<evidence type="ECO:0000256" key="7">
    <source>
        <dbReference type="SAM" id="MobiDB-lite"/>
    </source>
</evidence>
<feature type="compositionally biased region" description="Polar residues" evidence="7">
    <location>
        <begin position="168"/>
        <end position="181"/>
    </location>
</feature>
<keyword evidence="6" id="KW-0131">Cell cycle</keyword>
<dbReference type="InterPro" id="IPR011989">
    <property type="entry name" value="ARM-like"/>
</dbReference>
<sequence length="1617" mass="180695">SKMADTEKLLDALSRLRFHAIDSDWVKETWQQDYTSLDPLPIETEEDLQENGYHIETLCATVTLLKPWLQDKEGSRQGFWTVLVENELHHKNLVALLFYLMEVGSKRVSSVIQKEAGIVASELYLSLVTVPGSGAFKIFHPLLYQKALDYFKSLNSLSTSKRKHASSPIRSSQTGRSSQTARSQGGRRGKSRRKSQDKEPIRDAEESEDSDDEDEMTPQECSRLSSRLMSLLKTLVQLLQSYSLRQSEQSAQHTLQILVELTKQYPSMVDNQQFGKTLDVSRCKSVSQIAFMGISCLASELHGSVTSLCTSVFKQLLPCLLMLLGDNKSVAATTIPRDVQTIKDNALAYVLHILEEQGDRVLASARILLQHLCCKVPDKTEYRTRVAQAIVDIMYQLPGGAYAKIIEWLYKYSRNAKIGYRVFALDVSAALLTNKEKVLDDSVNQDQTMFLSHRFLIQMILSRCSDVAPTVRARAIVGFAQCSSSNEPGIRAAILDIVTPRLGRDGPGVGMAADKTPTGQGTTPDAQRIHTNIGTPGEQTNAEDATENTVRDATPAAGEKILEATIEKTVEGRIARQTPGSKSILLTPGLDLTLPDGQGVVSLLRRRATDEKVNVRKAALQALENIIKLDGEHFNIKDVKVLHERCQDPALSVRKQALISLTDVLLEMPHNKQIQSTWLDGVVPMVMDRETGAQEKCFEILEDVILSNIAPLHRSTGDQHKMLWSLMNIMASNEGVDLRRFLTKACQHWARVGKIKSSIVNSLETHVNTDHNPGVWLLLAEVCQSVGKFQPEFVLTYWRDHAKGASEEEYPVVQRVLQVIGSVAKHIKTDCIGPITDDLRKRLMMFNSPPELIAITINTLHKLCQAKSECVEDAKKTMDRWCGDLLKASDEYLSTAILSEQPDEDLNEDLVVRHLFTVGEVAQLCPDRTPKRIFMLVQSLVAKPCITTTDGSSQQVTTASQHTEPMLSQFSQMSQISQASSQDVLTQFSIKSSKVSSRIRAHAFVTLGKLCLQNEDIAKKCIAAMARELETCSDAAVRNNVIVIMCDLCVRYTNLTDQYIPNIAACLKDQSPLIRKQTLTLLTRLLQEDFLKWKGSLFFRYITSIVDQDQEIKQFAEFCLVHLLLVRHPTMFSQHFIESVYHFNAYDQHNVYNKFSQGDREKKMFSLKGPENCKKRMMIYKFMLEHMNDEQKFNLTGKICQDILGGVVDGVLALDANSNALLQDTLAILCCKEMKLASMKSKPQEDIVDQQDMQEAVMTAAKKTIITQIVKKNTIENIVPIIIALKHQLEQHRSPVLKDLMLYLREMMKDYKNEVKDIMAADKQLAKEIEFDLRMFEEQQAELERQRQPRSGSSTPQQVTPNQSPNPTKPKSPGLEKSPKDGATVPIVPPGIRSLGSPKSISNTPGRPMSMSTLAILNSARKAMEVAKQRTEGRTSPAAGGSPKATPKDVIASPRPTTRSPHRISTGSLNKENRQDSFKTPSRPNTRAISTPSGMIGNITFNPAEMTMLPPSPIAREGPQRIGISSMDNIGDRVPSSPMVTGIKRSEKDGKEVDLICMFSPDKPSPKPRQWNIRPPSLEKKAAKPIKTDTDDSITDDVEFSTLTRKSTRSKTRHKKK</sequence>
<dbReference type="PANTHER" id="PTHR14222">
    <property type="entry name" value="CONDENSIN"/>
    <property type="match status" value="1"/>
</dbReference>
<name>A0A8J1U1Z7_OWEFU</name>
<accession>A0A8J1U1Z7</accession>
<feature type="compositionally biased region" description="Polar residues" evidence="7">
    <location>
        <begin position="1455"/>
        <end position="1470"/>
    </location>
</feature>
<dbReference type="InterPro" id="IPR026003">
    <property type="entry name" value="Cohesin_HEAT"/>
</dbReference>
<keyword evidence="5" id="KW-0539">Nucleus</keyword>
<dbReference type="GO" id="GO:0007076">
    <property type="term" value="P:mitotic chromosome condensation"/>
    <property type="evidence" value="ECO:0007669"/>
    <property type="project" value="InterPro"/>
</dbReference>
<organism evidence="8 9">
    <name type="scientific">Owenia fusiformis</name>
    <name type="common">Polychaete worm</name>
    <dbReference type="NCBI Taxonomy" id="6347"/>
    <lineage>
        <taxon>Eukaryota</taxon>
        <taxon>Metazoa</taxon>
        <taxon>Spiralia</taxon>
        <taxon>Lophotrochozoa</taxon>
        <taxon>Annelida</taxon>
        <taxon>Polychaeta</taxon>
        <taxon>Sedentaria</taxon>
        <taxon>Canalipalpata</taxon>
        <taxon>Sabellida</taxon>
        <taxon>Oweniida</taxon>
        <taxon>Oweniidae</taxon>
        <taxon>Owenia</taxon>
    </lineage>
</organism>
<comment type="subcellular location">
    <subcellularLocation>
        <location evidence="1">Nucleus</location>
    </subcellularLocation>
</comment>
<comment type="caution">
    <text evidence="8">The sequence shown here is derived from an EMBL/GenBank/DDBJ whole genome shotgun (WGS) entry which is preliminary data.</text>
</comment>
<dbReference type="Pfam" id="PF12765">
    <property type="entry name" value="Cohesin_HEAT"/>
    <property type="match status" value="1"/>
</dbReference>
<feature type="compositionally biased region" description="Acidic residues" evidence="7">
    <location>
        <begin position="205"/>
        <end position="217"/>
    </location>
</feature>
<dbReference type="GO" id="GO:0000779">
    <property type="term" value="C:condensed chromosome, centromeric region"/>
    <property type="evidence" value="ECO:0007669"/>
    <property type="project" value="TreeGrafter"/>
</dbReference>
<dbReference type="InterPro" id="IPR016024">
    <property type="entry name" value="ARM-type_fold"/>
</dbReference>
<dbReference type="PANTHER" id="PTHR14222:SF1">
    <property type="entry name" value="CONDENSIN-2 COMPLEX SUBUNIT D3"/>
    <property type="match status" value="1"/>
</dbReference>
<reference evidence="8" key="1">
    <citation type="submission" date="2022-03" db="EMBL/GenBank/DDBJ databases">
        <authorList>
            <person name="Martin C."/>
        </authorList>
    </citation>
    <scope>NUCLEOTIDE SEQUENCE</scope>
</reference>
<keyword evidence="2" id="KW-0132">Cell division</keyword>
<evidence type="ECO:0000256" key="3">
    <source>
        <dbReference type="ARBA" id="ARBA00022776"/>
    </source>
</evidence>
<dbReference type="GO" id="GO:0042393">
    <property type="term" value="F:histone binding"/>
    <property type="evidence" value="ECO:0007669"/>
    <property type="project" value="TreeGrafter"/>
</dbReference>
<feature type="compositionally biased region" description="Polar residues" evidence="7">
    <location>
        <begin position="1351"/>
        <end position="1366"/>
    </location>
</feature>
<feature type="non-terminal residue" evidence="8">
    <location>
        <position position="1617"/>
    </location>
</feature>